<protein>
    <submittedName>
        <fullName evidence="8">TonB family protein</fullName>
    </submittedName>
</protein>
<keyword evidence="2" id="KW-0812">Transmembrane</keyword>
<gene>
    <name evidence="8" type="ORF">PVT71_18575</name>
</gene>
<name>A0AAU8AJJ4_9RHOB</name>
<evidence type="ECO:0000256" key="3">
    <source>
        <dbReference type="ARBA" id="ARBA00022989"/>
    </source>
</evidence>
<keyword evidence="3" id="KW-1133">Transmembrane helix</keyword>
<keyword evidence="6" id="KW-0732">Signal</keyword>
<sequence>MIASSRKVKLAAAVLALSAHGGALLAVMPPMMKAEMEGMSGGNDLALGTDFADMAMGTISSDPVEDMAETLTPETPAPVQAVTPETVTPVAPSVIESLPELTAALPVVPPLEAEPVLPLAPTEQVRPEDQPEPELLEAQPPEVAETPEPEVAEPLRPEPEMLAAEAPEDAAIEPEEEPEEVTETAPEESPRPKQRSPELAQRPQEPDPAPQPERKPEPEPRQQAARPAGNAEQNATAGAATGRAGGSSATAGSGGRANEAGNAAVSNYPGQVMRKLSRVPRPRVNARGATVIAFSVSGSGGIAGVSVAQSSGSAALDQAALRVVRSASPFPAPPAGAQTSFTVQIKGR</sequence>
<evidence type="ECO:0000256" key="1">
    <source>
        <dbReference type="ARBA" id="ARBA00004167"/>
    </source>
</evidence>
<feature type="compositionally biased region" description="Low complexity" evidence="5">
    <location>
        <begin position="235"/>
        <end position="251"/>
    </location>
</feature>
<feature type="compositionally biased region" description="Acidic residues" evidence="5">
    <location>
        <begin position="166"/>
        <end position="186"/>
    </location>
</feature>
<accession>A0AAU8AJJ4</accession>
<dbReference type="PROSITE" id="PS52015">
    <property type="entry name" value="TONB_CTD"/>
    <property type="match status" value="1"/>
</dbReference>
<evidence type="ECO:0000256" key="5">
    <source>
        <dbReference type="SAM" id="MobiDB-lite"/>
    </source>
</evidence>
<evidence type="ECO:0000313" key="8">
    <source>
        <dbReference type="EMBL" id="XCC95097.1"/>
    </source>
</evidence>
<evidence type="ECO:0000259" key="7">
    <source>
        <dbReference type="PROSITE" id="PS52015"/>
    </source>
</evidence>
<dbReference type="RefSeq" id="WP_353473934.1">
    <property type="nucleotide sequence ID" value="NZ_CP123385.1"/>
</dbReference>
<keyword evidence="4" id="KW-0472">Membrane</keyword>
<feature type="region of interest" description="Disordered" evidence="5">
    <location>
        <begin position="123"/>
        <end position="268"/>
    </location>
</feature>
<evidence type="ECO:0000256" key="4">
    <source>
        <dbReference type="ARBA" id="ARBA00023136"/>
    </source>
</evidence>
<feature type="region of interest" description="Disordered" evidence="5">
    <location>
        <begin position="329"/>
        <end position="348"/>
    </location>
</feature>
<organism evidence="8">
    <name type="scientific">Alloyangia sp. H15</name>
    <dbReference type="NCBI Taxonomy" id="3029062"/>
    <lineage>
        <taxon>Bacteria</taxon>
        <taxon>Pseudomonadati</taxon>
        <taxon>Pseudomonadota</taxon>
        <taxon>Alphaproteobacteria</taxon>
        <taxon>Rhodobacterales</taxon>
        <taxon>Roseobacteraceae</taxon>
        <taxon>Alloyangia</taxon>
    </lineage>
</organism>
<dbReference type="EMBL" id="CP123385">
    <property type="protein sequence ID" value="XCC95097.1"/>
    <property type="molecule type" value="Genomic_DNA"/>
</dbReference>
<comment type="subcellular location">
    <subcellularLocation>
        <location evidence="1">Membrane</location>
        <topology evidence="1">Single-pass membrane protein</topology>
    </subcellularLocation>
</comment>
<dbReference type="GO" id="GO:0055085">
    <property type="term" value="P:transmembrane transport"/>
    <property type="evidence" value="ECO:0007669"/>
    <property type="project" value="InterPro"/>
</dbReference>
<proteinExistence type="predicted"/>
<dbReference type="Pfam" id="PF03544">
    <property type="entry name" value="TonB_C"/>
    <property type="match status" value="1"/>
</dbReference>
<dbReference type="AlphaFoldDB" id="A0AAU8AJJ4"/>
<dbReference type="InterPro" id="IPR037682">
    <property type="entry name" value="TonB_C"/>
</dbReference>
<dbReference type="SUPFAM" id="SSF74653">
    <property type="entry name" value="TolA/TonB C-terminal domain"/>
    <property type="match status" value="1"/>
</dbReference>
<dbReference type="NCBIfam" id="TIGR01352">
    <property type="entry name" value="tonB_Cterm"/>
    <property type="match status" value="1"/>
</dbReference>
<dbReference type="Gene3D" id="3.30.1150.10">
    <property type="match status" value="1"/>
</dbReference>
<feature type="domain" description="TonB C-terminal" evidence="7">
    <location>
        <begin position="262"/>
        <end position="348"/>
    </location>
</feature>
<dbReference type="InterPro" id="IPR006260">
    <property type="entry name" value="TonB/TolA_C"/>
</dbReference>
<dbReference type="GO" id="GO:0016020">
    <property type="term" value="C:membrane"/>
    <property type="evidence" value="ECO:0007669"/>
    <property type="project" value="UniProtKB-SubCell"/>
</dbReference>
<evidence type="ECO:0000256" key="2">
    <source>
        <dbReference type="ARBA" id="ARBA00022692"/>
    </source>
</evidence>
<reference evidence="8" key="1">
    <citation type="submission" date="2023-02" db="EMBL/GenBank/DDBJ databases">
        <title>Description and genomic characterization of Salipiger bruguierae sp. nov., isolated from the sediment of mangrove plant Bruguiera sexangula.</title>
        <authorList>
            <person name="Long M."/>
        </authorList>
    </citation>
    <scope>NUCLEOTIDE SEQUENCE</scope>
    <source>
        <strain evidence="8">H15</strain>
    </source>
</reference>
<evidence type="ECO:0000256" key="6">
    <source>
        <dbReference type="SAM" id="SignalP"/>
    </source>
</evidence>
<feature type="compositionally biased region" description="Polar residues" evidence="5">
    <location>
        <begin position="338"/>
        <end position="348"/>
    </location>
</feature>
<feature type="chain" id="PRO_5043459488" evidence="6">
    <location>
        <begin position="26"/>
        <end position="348"/>
    </location>
</feature>
<feature type="signal peptide" evidence="6">
    <location>
        <begin position="1"/>
        <end position="25"/>
    </location>
</feature>